<accession>A0A179SCK0</accession>
<sequence length="145" mass="14547">MPRPAPSAALILGGAGLIPFLGLSALAILGQTLFGWAPRPLLAAYGAVIASFLGGLRWGAAAASPEGRGADYAVAVVPSLLAWAALSAPPPWDLRALGALILAWGLVDQDLPRRGLVPAWLGRLRLALSGVAGLALLAAGFLGAA</sequence>
<keyword evidence="1" id="KW-1133">Transmembrane helix</keyword>
<gene>
    <name evidence="2" type="ORF">A5481_10715</name>
</gene>
<dbReference type="Proteomes" id="UP000078316">
    <property type="component" value="Unassembled WGS sequence"/>
</dbReference>
<evidence type="ECO:0008006" key="4">
    <source>
        <dbReference type="Google" id="ProtNLM"/>
    </source>
</evidence>
<dbReference type="PANTHER" id="PTHR15887">
    <property type="entry name" value="TRANSMEMBRANE PROTEIN 69"/>
    <property type="match status" value="1"/>
</dbReference>
<comment type="caution">
    <text evidence="2">The sequence shown here is derived from an EMBL/GenBank/DDBJ whole genome shotgun (WGS) entry which is preliminary data.</text>
</comment>
<feature type="transmembrane region" description="Helical" evidence="1">
    <location>
        <begin position="7"/>
        <end position="29"/>
    </location>
</feature>
<dbReference type="PANTHER" id="PTHR15887:SF1">
    <property type="entry name" value="TRANSMEMBRANE PROTEIN 69"/>
    <property type="match status" value="1"/>
</dbReference>
<feature type="transmembrane region" description="Helical" evidence="1">
    <location>
        <begin position="41"/>
        <end position="60"/>
    </location>
</feature>
<dbReference type="EMBL" id="LWHQ01000017">
    <property type="protein sequence ID" value="OAS25365.1"/>
    <property type="molecule type" value="Genomic_DNA"/>
</dbReference>
<proteinExistence type="predicted"/>
<name>A0A179SCK0_9HYPH</name>
<dbReference type="OrthoDB" id="5297436at2"/>
<evidence type="ECO:0000313" key="2">
    <source>
        <dbReference type="EMBL" id="OAS25365.1"/>
    </source>
</evidence>
<organism evidence="2 3">
    <name type="scientific">Methylobacterium platani</name>
    <dbReference type="NCBI Taxonomy" id="427683"/>
    <lineage>
        <taxon>Bacteria</taxon>
        <taxon>Pseudomonadati</taxon>
        <taxon>Pseudomonadota</taxon>
        <taxon>Alphaproteobacteria</taxon>
        <taxon>Hyphomicrobiales</taxon>
        <taxon>Methylobacteriaceae</taxon>
        <taxon>Methylobacterium</taxon>
    </lineage>
</organism>
<dbReference type="InterPro" id="IPR021836">
    <property type="entry name" value="DUF3429"/>
</dbReference>
<dbReference type="Pfam" id="PF11911">
    <property type="entry name" value="DUF3429"/>
    <property type="match status" value="1"/>
</dbReference>
<reference evidence="2 3" key="1">
    <citation type="submission" date="2016-04" db="EMBL/GenBank/DDBJ databases">
        <authorList>
            <person name="Evans L.H."/>
            <person name="Alamgir A."/>
            <person name="Owens N."/>
            <person name="Weber N.D."/>
            <person name="Virtaneva K."/>
            <person name="Barbian K."/>
            <person name="Babar A."/>
            <person name="Rosenke K."/>
        </authorList>
    </citation>
    <scope>NUCLEOTIDE SEQUENCE [LARGE SCALE GENOMIC DNA]</scope>
    <source>
        <strain evidence="2 3">PMB02</strain>
    </source>
</reference>
<protein>
    <recommendedName>
        <fullName evidence="4">DUF3429 domain-containing protein</fullName>
    </recommendedName>
</protein>
<feature type="transmembrane region" description="Helical" evidence="1">
    <location>
        <begin position="124"/>
        <end position="144"/>
    </location>
</feature>
<dbReference type="STRING" id="427683.A5481_10715"/>
<dbReference type="AlphaFoldDB" id="A0A179SCK0"/>
<keyword evidence="1" id="KW-0472">Membrane</keyword>
<keyword evidence="1" id="KW-0812">Transmembrane</keyword>
<evidence type="ECO:0000256" key="1">
    <source>
        <dbReference type="SAM" id="Phobius"/>
    </source>
</evidence>
<dbReference type="RefSeq" id="WP_048436044.1">
    <property type="nucleotide sequence ID" value="NZ_LWHQ01000017.1"/>
</dbReference>
<evidence type="ECO:0000313" key="3">
    <source>
        <dbReference type="Proteomes" id="UP000078316"/>
    </source>
</evidence>